<evidence type="ECO:0000259" key="1">
    <source>
        <dbReference type="Pfam" id="PF03184"/>
    </source>
</evidence>
<evidence type="ECO:0000313" key="3">
    <source>
        <dbReference type="Proteomes" id="UP000276215"/>
    </source>
</evidence>
<dbReference type="Proteomes" id="UP000276215">
    <property type="component" value="Unassembled WGS sequence"/>
</dbReference>
<proteinExistence type="predicted"/>
<dbReference type="EMBL" id="ML120363">
    <property type="protein sequence ID" value="RPB03350.1"/>
    <property type="molecule type" value="Genomic_DNA"/>
</dbReference>
<accession>A0A3N4JYF3</accession>
<sequence>MRIQGCKIILITNNCPSHPLPDSPPEDYNSPTQLQLINITLLYLPSNITSRLQPLNQGIIAPLK</sequence>
<organism evidence="2 3">
    <name type="scientific">Choiromyces venosus 120613-1</name>
    <dbReference type="NCBI Taxonomy" id="1336337"/>
    <lineage>
        <taxon>Eukaryota</taxon>
        <taxon>Fungi</taxon>
        <taxon>Dikarya</taxon>
        <taxon>Ascomycota</taxon>
        <taxon>Pezizomycotina</taxon>
        <taxon>Pezizomycetes</taxon>
        <taxon>Pezizales</taxon>
        <taxon>Tuberaceae</taxon>
        <taxon>Choiromyces</taxon>
    </lineage>
</organism>
<name>A0A3N4JYF3_9PEZI</name>
<evidence type="ECO:0000313" key="2">
    <source>
        <dbReference type="EMBL" id="RPB03350.1"/>
    </source>
</evidence>
<dbReference type="GO" id="GO:0003676">
    <property type="term" value="F:nucleic acid binding"/>
    <property type="evidence" value="ECO:0007669"/>
    <property type="project" value="InterPro"/>
</dbReference>
<dbReference type="AlphaFoldDB" id="A0A3N4JYF3"/>
<keyword evidence="3" id="KW-1185">Reference proteome</keyword>
<gene>
    <name evidence="2" type="ORF">L873DRAFT_1640910</name>
</gene>
<reference evidence="2 3" key="1">
    <citation type="journal article" date="2018" name="Nat. Ecol. Evol.">
        <title>Pezizomycetes genomes reveal the molecular basis of ectomycorrhizal truffle lifestyle.</title>
        <authorList>
            <person name="Murat C."/>
            <person name="Payen T."/>
            <person name="Noel B."/>
            <person name="Kuo A."/>
            <person name="Morin E."/>
            <person name="Chen J."/>
            <person name="Kohler A."/>
            <person name="Krizsan K."/>
            <person name="Balestrini R."/>
            <person name="Da Silva C."/>
            <person name="Montanini B."/>
            <person name="Hainaut M."/>
            <person name="Levati E."/>
            <person name="Barry K.W."/>
            <person name="Belfiori B."/>
            <person name="Cichocki N."/>
            <person name="Clum A."/>
            <person name="Dockter R.B."/>
            <person name="Fauchery L."/>
            <person name="Guy J."/>
            <person name="Iotti M."/>
            <person name="Le Tacon F."/>
            <person name="Lindquist E.A."/>
            <person name="Lipzen A."/>
            <person name="Malagnac F."/>
            <person name="Mello A."/>
            <person name="Molinier V."/>
            <person name="Miyauchi S."/>
            <person name="Poulain J."/>
            <person name="Riccioni C."/>
            <person name="Rubini A."/>
            <person name="Sitrit Y."/>
            <person name="Splivallo R."/>
            <person name="Traeger S."/>
            <person name="Wang M."/>
            <person name="Zifcakova L."/>
            <person name="Wipf D."/>
            <person name="Zambonelli A."/>
            <person name="Paolocci F."/>
            <person name="Nowrousian M."/>
            <person name="Ottonello S."/>
            <person name="Baldrian P."/>
            <person name="Spatafora J.W."/>
            <person name="Henrissat B."/>
            <person name="Nagy L.G."/>
            <person name="Aury J.M."/>
            <person name="Wincker P."/>
            <person name="Grigoriev I.V."/>
            <person name="Bonfante P."/>
            <person name="Martin F.M."/>
        </authorList>
    </citation>
    <scope>NUCLEOTIDE SEQUENCE [LARGE SCALE GENOMIC DNA]</scope>
    <source>
        <strain evidence="2 3">120613-1</strain>
    </source>
</reference>
<protein>
    <recommendedName>
        <fullName evidence="1">DDE-1 domain-containing protein</fullName>
    </recommendedName>
</protein>
<dbReference type="Pfam" id="PF03184">
    <property type="entry name" value="DDE_1"/>
    <property type="match status" value="1"/>
</dbReference>
<feature type="non-terminal residue" evidence="2">
    <location>
        <position position="64"/>
    </location>
</feature>
<dbReference type="InterPro" id="IPR004875">
    <property type="entry name" value="DDE_SF_endonuclease_dom"/>
</dbReference>
<feature type="domain" description="DDE-1" evidence="1">
    <location>
        <begin position="4"/>
        <end position="64"/>
    </location>
</feature>
<dbReference type="OrthoDB" id="125347at2759"/>